<reference evidence="1 2" key="1">
    <citation type="submission" date="2006-12" db="EMBL/GenBank/DDBJ databases">
        <title>Bifidobacterium adolescentis complete genome sequence.</title>
        <authorList>
            <person name="Suzuki T."/>
            <person name="Tsuda Y."/>
            <person name="Kanou N."/>
            <person name="Inoue T."/>
            <person name="Kumazaki K."/>
            <person name="Nagano S."/>
            <person name="Hirai S."/>
            <person name="Tanaka K."/>
            <person name="Watanabe K."/>
        </authorList>
    </citation>
    <scope>NUCLEOTIDE SEQUENCE [LARGE SCALE GENOMIC DNA]</scope>
    <source>
        <strain evidence="2">ATCC 15703 / DSM 20083 / NCTC 11814 / E194a</strain>
    </source>
</reference>
<dbReference type="STRING" id="367928.BAD_1262"/>
<dbReference type="HOGENOM" id="CLU_056511_1_0_11"/>
<gene>
    <name evidence="1" type="ordered locus">BAD_1262</name>
</gene>
<evidence type="ECO:0000313" key="2">
    <source>
        <dbReference type="Proteomes" id="UP000008702"/>
    </source>
</evidence>
<accession>A1A2W0</accession>
<dbReference type="GeneID" id="23325008"/>
<dbReference type="Gene3D" id="3.40.50.720">
    <property type="entry name" value="NAD(P)-binding Rossmann-like Domain"/>
    <property type="match status" value="1"/>
</dbReference>
<organism evidence="1 2">
    <name type="scientific">Bifidobacterium adolescentis (strain ATCC 15703 / DSM 20083 / NCTC 11814 / E194a)</name>
    <dbReference type="NCBI Taxonomy" id="367928"/>
    <lineage>
        <taxon>Bacteria</taxon>
        <taxon>Bacillati</taxon>
        <taxon>Actinomycetota</taxon>
        <taxon>Actinomycetes</taxon>
        <taxon>Bifidobacteriales</taxon>
        <taxon>Bifidobacteriaceae</taxon>
        <taxon>Bifidobacterium</taxon>
    </lineage>
</organism>
<dbReference type="AlphaFoldDB" id="A1A2W0"/>
<dbReference type="RefSeq" id="WP_011743584.1">
    <property type="nucleotide sequence ID" value="NC_008618.1"/>
</dbReference>
<name>A1A2W0_BIFAA</name>
<dbReference type="SUPFAM" id="SSF51735">
    <property type="entry name" value="NAD(P)-binding Rossmann-fold domains"/>
    <property type="match status" value="1"/>
</dbReference>
<dbReference type="InterPro" id="IPR036291">
    <property type="entry name" value="NAD(P)-bd_dom_sf"/>
</dbReference>
<dbReference type="KEGG" id="bad:BAD_1262"/>
<proteinExistence type="predicted"/>
<protein>
    <submittedName>
        <fullName evidence="1">Uncharacterized protein</fullName>
    </submittedName>
</protein>
<keyword evidence="2" id="KW-1185">Reference proteome</keyword>
<dbReference type="Proteomes" id="UP000008702">
    <property type="component" value="Chromosome"/>
</dbReference>
<dbReference type="EMBL" id="AP009256">
    <property type="protein sequence ID" value="BAF40043.1"/>
    <property type="molecule type" value="Genomic_DNA"/>
</dbReference>
<sequence length="241" mass="26350">MMKVAVFSAGNTGLATAAHLSSLGFQPMLYTRNSEKLRMLQSHAMESTGILDGSWHIPASRDAKQVLNGASLAIVCTWANAHRAIFETIKHAWQELPPQPLRILVFNGNWGAYEAYQMFSMDYIVPESITIAETAGMPYVAQASFDRDHPVPSASVHISGIKSSIEVAYAANHDADHVIDSFLQAMYAIVRYDTSVFTTSLTAPNPIIHAPLCLLNMTKIEAGANYKMLVEGFTEKQNGSS</sequence>
<evidence type="ECO:0000313" key="1">
    <source>
        <dbReference type="EMBL" id="BAF40043.1"/>
    </source>
</evidence>